<dbReference type="GO" id="GO:0008137">
    <property type="term" value="F:NADH dehydrogenase (ubiquinone) activity"/>
    <property type="evidence" value="ECO:0007669"/>
    <property type="project" value="UniProtKB-EC"/>
</dbReference>
<sequence length="91" mass="10897">MNLFFLFMYLISLISLILIRKHVLLCLMSLEFVVLFILMMIVTYCNCLHYSFYIFVFFMTFYVCEGVLGLSVLVCMIRYHGNDYLSSLFLW</sequence>
<dbReference type="GO" id="GO:0016020">
    <property type="term" value="C:membrane"/>
    <property type="evidence" value="ECO:0007669"/>
    <property type="project" value="UniProtKB-SubCell"/>
</dbReference>
<evidence type="ECO:0000256" key="8">
    <source>
        <dbReference type="ARBA" id="ARBA00023136"/>
    </source>
</evidence>
<evidence type="ECO:0000256" key="10">
    <source>
        <dbReference type="ARBA" id="ARBA00049551"/>
    </source>
</evidence>
<evidence type="ECO:0000256" key="5">
    <source>
        <dbReference type="ARBA" id="ARBA00022967"/>
    </source>
</evidence>
<name>A0A6M9ZWR8_9HEMI</name>
<keyword evidence="8 11" id="KW-0472">Membrane</keyword>
<dbReference type="Pfam" id="PF00420">
    <property type="entry name" value="Oxidored_q2"/>
    <property type="match status" value="1"/>
</dbReference>
<feature type="transmembrane region" description="Helical" evidence="11">
    <location>
        <begin position="50"/>
        <end position="77"/>
    </location>
</feature>
<keyword evidence="12" id="KW-0496">Mitochondrion</keyword>
<evidence type="ECO:0000313" key="12">
    <source>
        <dbReference type="EMBL" id="QKN98982.1"/>
    </source>
</evidence>
<evidence type="ECO:0000256" key="6">
    <source>
        <dbReference type="ARBA" id="ARBA00022989"/>
    </source>
</evidence>
<geneLocation type="mitochondrion" evidence="12"/>
<dbReference type="AlphaFoldDB" id="A0A6M9ZWR8"/>
<evidence type="ECO:0000256" key="4">
    <source>
        <dbReference type="ARBA" id="ARBA00022692"/>
    </source>
</evidence>
<dbReference type="Gene3D" id="1.10.287.3510">
    <property type="match status" value="1"/>
</dbReference>
<evidence type="ECO:0000256" key="9">
    <source>
        <dbReference type="ARBA" id="ARBA00031586"/>
    </source>
</evidence>
<evidence type="ECO:0000256" key="7">
    <source>
        <dbReference type="ARBA" id="ARBA00023027"/>
    </source>
</evidence>
<gene>
    <name evidence="12" type="primary">ND4L</name>
</gene>
<organism evidence="12">
    <name type="scientific">Mileewa ponta</name>
    <dbReference type="NCBI Taxonomy" id="2545680"/>
    <lineage>
        <taxon>Eukaryota</taxon>
        <taxon>Metazoa</taxon>
        <taxon>Ecdysozoa</taxon>
        <taxon>Arthropoda</taxon>
        <taxon>Hexapoda</taxon>
        <taxon>Insecta</taxon>
        <taxon>Pterygota</taxon>
        <taxon>Neoptera</taxon>
        <taxon>Paraneoptera</taxon>
        <taxon>Hemiptera</taxon>
        <taxon>Auchenorrhyncha</taxon>
        <taxon>Membracoidea</taxon>
        <taxon>Cicadellidae</taxon>
        <taxon>Cicadellinae</taxon>
        <taxon>Mileewini</taxon>
        <taxon>Mileewa</taxon>
    </lineage>
</organism>
<reference evidence="12" key="1">
    <citation type="submission" date="2020-05" db="EMBL/GenBank/DDBJ databases">
        <authorList>
            <person name="He H."/>
            <person name="Yang M."/>
        </authorList>
    </citation>
    <scope>NUCLEOTIDE SEQUENCE</scope>
</reference>
<accession>A0A6M9ZWR8</accession>
<evidence type="ECO:0000256" key="2">
    <source>
        <dbReference type="ARBA" id="ARBA00010519"/>
    </source>
</evidence>
<keyword evidence="5" id="KW-1278">Translocase</keyword>
<keyword evidence="7" id="KW-0520">NAD</keyword>
<proteinExistence type="inferred from homology"/>
<comment type="catalytic activity">
    <reaction evidence="10">
        <text>a ubiquinone + NADH + 5 H(+)(in) = a ubiquinol + NAD(+) + 4 H(+)(out)</text>
        <dbReference type="Rhea" id="RHEA:29091"/>
        <dbReference type="Rhea" id="RHEA-COMP:9565"/>
        <dbReference type="Rhea" id="RHEA-COMP:9566"/>
        <dbReference type="ChEBI" id="CHEBI:15378"/>
        <dbReference type="ChEBI" id="CHEBI:16389"/>
        <dbReference type="ChEBI" id="CHEBI:17976"/>
        <dbReference type="ChEBI" id="CHEBI:57540"/>
        <dbReference type="ChEBI" id="CHEBI:57945"/>
        <dbReference type="EC" id="7.1.1.2"/>
    </reaction>
</comment>
<feature type="transmembrane region" description="Helical" evidence="11">
    <location>
        <begin position="23"/>
        <end position="44"/>
    </location>
</feature>
<dbReference type="EMBL" id="MT497465">
    <property type="protein sequence ID" value="QKN98982.1"/>
    <property type="molecule type" value="Genomic_DNA"/>
</dbReference>
<keyword evidence="4 11" id="KW-0812">Transmembrane</keyword>
<comment type="similarity">
    <text evidence="2">Belongs to the complex I subunit 4L family.</text>
</comment>
<keyword evidence="6 11" id="KW-1133">Transmembrane helix</keyword>
<comment type="subcellular location">
    <subcellularLocation>
        <location evidence="1">Membrane</location>
        <topology evidence="1">Multi-pass membrane protein</topology>
    </subcellularLocation>
</comment>
<evidence type="ECO:0000256" key="1">
    <source>
        <dbReference type="ARBA" id="ARBA00004141"/>
    </source>
</evidence>
<dbReference type="InterPro" id="IPR039428">
    <property type="entry name" value="NUOK/Mnh_C1-like"/>
</dbReference>
<evidence type="ECO:0000256" key="3">
    <source>
        <dbReference type="ARBA" id="ARBA00016612"/>
    </source>
</evidence>
<protein>
    <recommendedName>
        <fullName evidence="3">NADH-ubiquinone oxidoreductase chain 4L</fullName>
    </recommendedName>
    <alternativeName>
        <fullName evidence="9">NADH dehydrogenase subunit 4L</fullName>
    </alternativeName>
</protein>
<evidence type="ECO:0000256" key="11">
    <source>
        <dbReference type="SAM" id="Phobius"/>
    </source>
</evidence>